<evidence type="ECO:0000259" key="12">
    <source>
        <dbReference type="PROSITE" id="PS51173"/>
    </source>
</evidence>
<evidence type="ECO:0000313" key="14">
    <source>
        <dbReference type="Proteomes" id="UP000199118"/>
    </source>
</evidence>
<keyword evidence="3" id="KW-0732">Signal</keyword>
<evidence type="ECO:0000256" key="2">
    <source>
        <dbReference type="ARBA" id="ARBA00012601"/>
    </source>
</evidence>
<dbReference type="InterPro" id="IPR001547">
    <property type="entry name" value="Glyco_hydro_5"/>
</dbReference>
<dbReference type="Gene3D" id="3.20.20.80">
    <property type="entry name" value="Glycosidases"/>
    <property type="match status" value="1"/>
</dbReference>
<dbReference type="EMBL" id="FNMZ01000006">
    <property type="protein sequence ID" value="SDX53894.1"/>
    <property type="molecule type" value="Genomic_DNA"/>
</dbReference>
<sequence length="1383" mass="144005">MSDGEGRIFSVEIGAGDIEGFDPTRDKLDLGGVSVHNFIPVDTASGAGFMNPWSGEVVVIVGVSLGQLTVDSFLPVENDHLRQCLAGALAWAHAEAMGETAEPGVVFARSHQPGRIDRVAFDPATDVVDFRHYGTREQLSMVDGAEGVVISNAGTGQALILLGVSVAELGVENFRFYSAQVREDRLHLQLGIGPVPDAQILDQDMPVAGTHDWPTEAGPGTPPSGAEGRVFEIDWRWGEDIPLQFDPAADRLDFGWFRADQFTVTEAGGAVVIAIDGNQQTYRLDGVTLGQLSMTNIEARNEGARAEWRALLDAAEPAPTVSVADASVTEGDAGTAALSFVVTLSAPSDGTVEVDWSTFAGTARAGEDYAPALGTLVFEAGETRKTVTVDVTGDALHELDETFGLRLAAARGARLGDAEALGTIRDDDPETDPGELPAVSVLDLTLAEGDAGRTHLHVMLRLSKASAQAVTVDFALVDGTARAGEDYEAQSGTVTFAPGETSAAIHANGLGDLLVEGDERFRVVLSAPVNAVIADGEATVTLTGDDETSPVLPEISIADAQVTEGDDGTRTVTAQVTLSAPATQPVSVQWASADGSARAGADYSAASGRIDFAPGETEGSVSIQVRGDAAVEGDEAFALRLSDAVGATLGRAEASILILDDDEAAPEGDGAVDYAVRSDWGAGFVADMTVAGGPEGLDGWQVAFRADFEITNIWNARIVSHVGDLYVLENMGYNARVSAGGETGFGFQAGGGAADSLTGLTLNGEDAGGGGGGGGGGGEPTLPELSIAGAQAAEGDDALVFAVTLSEASDAPVSVAYATGDGTAAAGADYDAASGTLTFAAGETAKSLRVSLRDDAAHEGDETLTLALSAPSGATLAENEATGTILDDDPAPRPGLSISDAAATEGGTAPGWFSTDGARIVDAAGNTVRLAGVNWFGFESDTLAPHGLWTRGYAEMMDQMVSLGFNTIRLPFSSEMLRTSAAPNGIDFSQNPDLAGLSAIEIMDRIVDYAGEIGLRVILDHHRSTSGAGTSGNGLWYGEGGHTEESWIADWEMLAARYADDPTVIGADLHNEPHAGTWGGGGPTDWARAAEAAGDAIGAVNPNWLILVEGVGAYQGDSYWWGGALQGVRDRPIELEISDKLVYSPHDYGNSVHAQPWFQQDGFEDDLPDIFREAWGFIQEEGIAPVLLGEFGTKLEDPKDTPWFEALTAYIAGDYDHDGDLDLRPGEEGMSWTYWSWNPNSGDTGGILADDWRTVHDDKLAYLEPLQFDLPAGGGNARAVFDVTLSAASDAEVTVGWRTLQGSADESDYEGAAGLLTFAPGETRKTVSIEVLADGIEEGAEDFLVMLVDPDGADLIDAAGRGVITDAAPAEAAWISEADALIF</sequence>
<keyword evidence="7" id="KW-0136">Cellulose degradation</keyword>
<evidence type="ECO:0000256" key="10">
    <source>
        <dbReference type="ARBA" id="ARBA00023326"/>
    </source>
</evidence>
<protein>
    <recommendedName>
        <fullName evidence="2">cellulase</fullName>
        <ecNumber evidence="2">3.2.1.4</ecNumber>
    </recommendedName>
</protein>
<dbReference type="GO" id="GO:0007154">
    <property type="term" value="P:cell communication"/>
    <property type="evidence" value="ECO:0007669"/>
    <property type="project" value="InterPro"/>
</dbReference>
<evidence type="ECO:0000256" key="7">
    <source>
        <dbReference type="ARBA" id="ARBA00023001"/>
    </source>
</evidence>
<dbReference type="InterPro" id="IPR017853">
    <property type="entry name" value="GH"/>
</dbReference>
<evidence type="ECO:0000256" key="5">
    <source>
        <dbReference type="ARBA" id="ARBA00022801"/>
    </source>
</evidence>
<keyword evidence="10" id="KW-0624">Polysaccharide degradation</keyword>
<dbReference type="SUPFAM" id="SSF49384">
    <property type="entry name" value="Carbohydrate-binding domain"/>
    <property type="match status" value="1"/>
</dbReference>
<dbReference type="InterPro" id="IPR001919">
    <property type="entry name" value="CBD2"/>
</dbReference>
<dbReference type="Proteomes" id="UP000199118">
    <property type="component" value="Unassembled WGS sequence"/>
</dbReference>
<dbReference type="Pfam" id="PF00150">
    <property type="entry name" value="Cellulase"/>
    <property type="match status" value="1"/>
</dbReference>
<comment type="catalytic activity">
    <reaction evidence="1">
        <text>Endohydrolysis of (1-&gt;4)-beta-D-glucosidic linkages in cellulose, lichenin and cereal beta-D-glucans.</text>
        <dbReference type="EC" id="3.2.1.4"/>
    </reaction>
</comment>
<evidence type="ECO:0000256" key="11">
    <source>
        <dbReference type="SAM" id="MobiDB-lite"/>
    </source>
</evidence>
<dbReference type="OrthoDB" id="733404at2"/>
<feature type="region of interest" description="Disordered" evidence="11">
    <location>
        <begin position="760"/>
        <end position="779"/>
    </location>
</feature>
<dbReference type="GO" id="GO:0030247">
    <property type="term" value="F:polysaccharide binding"/>
    <property type="evidence" value="ECO:0007669"/>
    <property type="project" value="UniProtKB-UniRule"/>
</dbReference>
<keyword evidence="4" id="KW-0677">Repeat</keyword>
<evidence type="ECO:0000256" key="1">
    <source>
        <dbReference type="ARBA" id="ARBA00000966"/>
    </source>
</evidence>
<evidence type="ECO:0000256" key="9">
    <source>
        <dbReference type="ARBA" id="ARBA00023295"/>
    </source>
</evidence>
<dbReference type="GO" id="GO:0016020">
    <property type="term" value="C:membrane"/>
    <property type="evidence" value="ECO:0007669"/>
    <property type="project" value="InterPro"/>
</dbReference>
<evidence type="ECO:0000313" key="13">
    <source>
        <dbReference type="EMBL" id="SDX53894.1"/>
    </source>
</evidence>
<dbReference type="InterPro" id="IPR038081">
    <property type="entry name" value="CalX-like_sf"/>
</dbReference>
<dbReference type="Pfam" id="PF03160">
    <property type="entry name" value="Calx-beta"/>
    <property type="match status" value="5"/>
</dbReference>
<dbReference type="SMART" id="SM00237">
    <property type="entry name" value="Calx_beta"/>
    <property type="match status" value="5"/>
</dbReference>
<keyword evidence="14" id="KW-1185">Reference proteome</keyword>
<keyword evidence="9" id="KW-0326">Glycosidase</keyword>
<reference evidence="13 14" key="1">
    <citation type="submission" date="2016-10" db="EMBL/GenBank/DDBJ databases">
        <authorList>
            <person name="de Groot N.N."/>
        </authorList>
    </citation>
    <scope>NUCLEOTIDE SEQUENCE [LARGE SCALE GENOMIC DNA]</scope>
    <source>
        <strain evidence="13 14">DSM 17890</strain>
    </source>
</reference>
<dbReference type="InterPro" id="IPR018087">
    <property type="entry name" value="Glyco_hydro_5_CS"/>
</dbReference>
<feature type="domain" description="CBM2" evidence="12">
    <location>
        <begin position="663"/>
        <end position="770"/>
    </location>
</feature>
<dbReference type="RefSeq" id="WP_092683602.1">
    <property type="nucleotide sequence ID" value="NZ_FNMZ01000006.1"/>
</dbReference>
<dbReference type="Pfam" id="PF00553">
    <property type="entry name" value="CBM_2"/>
    <property type="match status" value="1"/>
</dbReference>
<dbReference type="PANTHER" id="PTHR35923">
    <property type="entry name" value="MAJOR EXTRACELLULAR ENDOGLUCANASE"/>
    <property type="match status" value="1"/>
</dbReference>
<keyword evidence="6" id="KW-0106">Calcium</keyword>
<dbReference type="Gene3D" id="2.60.40.2030">
    <property type="match status" value="5"/>
</dbReference>
<evidence type="ECO:0000256" key="3">
    <source>
        <dbReference type="ARBA" id="ARBA00022729"/>
    </source>
</evidence>
<proteinExistence type="predicted"/>
<keyword evidence="5" id="KW-0378">Hydrolase</keyword>
<feature type="compositionally biased region" description="Gly residues" evidence="11">
    <location>
        <begin position="766"/>
        <end position="779"/>
    </location>
</feature>
<gene>
    <name evidence="13" type="ORF">SAMN05444336_106119</name>
</gene>
<dbReference type="InterPro" id="IPR008965">
    <property type="entry name" value="CBM2/CBM3_carb-bd_dom_sf"/>
</dbReference>
<evidence type="ECO:0000256" key="6">
    <source>
        <dbReference type="ARBA" id="ARBA00022837"/>
    </source>
</evidence>
<dbReference type="EC" id="3.2.1.4" evidence="2"/>
<dbReference type="PANTHER" id="PTHR35923:SF2">
    <property type="entry name" value="ENDOGLUCANASE"/>
    <property type="match status" value="1"/>
</dbReference>
<keyword evidence="8" id="KW-0119">Carbohydrate metabolism</keyword>
<dbReference type="Gene3D" id="2.60.40.290">
    <property type="match status" value="1"/>
</dbReference>
<dbReference type="PROSITE" id="PS51173">
    <property type="entry name" value="CBM2"/>
    <property type="match status" value="1"/>
</dbReference>
<evidence type="ECO:0000256" key="8">
    <source>
        <dbReference type="ARBA" id="ARBA00023277"/>
    </source>
</evidence>
<dbReference type="PROSITE" id="PS00659">
    <property type="entry name" value="GLYCOSYL_HYDROL_F5"/>
    <property type="match status" value="1"/>
</dbReference>
<dbReference type="SUPFAM" id="SSF141072">
    <property type="entry name" value="CalX-like"/>
    <property type="match status" value="5"/>
</dbReference>
<dbReference type="InterPro" id="IPR003644">
    <property type="entry name" value="Calx_beta"/>
</dbReference>
<dbReference type="STRING" id="356660.SAMN05444336_106119"/>
<dbReference type="GO" id="GO:0008810">
    <property type="term" value="F:cellulase activity"/>
    <property type="evidence" value="ECO:0007669"/>
    <property type="project" value="UniProtKB-EC"/>
</dbReference>
<dbReference type="SUPFAM" id="SSF51445">
    <property type="entry name" value="(Trans)glycosidases"/>
    <property type="match status" value="1"/>
</dbReference>
<dbReference type="InterPro" id="IPR012291">
    <property type="entry name" value="CBM2_carb-bd_dom_sf"/>
</dbReference>
<accession>A0A1H3CJW8</accession>
<name>A0A1H3CJW8_9RHOB</name>
<organism evidence="13 14">
    <name type="scientific">Albimonas donghaensis</name>
    <dbReference type="NCBI Taxonomy" id="356660"/>
    <lineage>
        <taxon>Bacteria</taxon>
        <taxon>Pseudomonadati</taxon>
        <taxon>Pseudomonadota</taxon>
        <taxon>Alphaproteobacteria</taxon>
        <taxon>Rhodobacterales</taxon>
        <taxon>Paracoccaceae</taxon>
        <taxon>Albimonas</taxon>
    </lineage>
</organism>
<evidence type="ECO:0000256" key="4">
    <source>
        <dbReference type="ARBA" id="ARBA00022737"/>
    </source>
</evidence>
<dbReference type="GO" id="GO:0030245">
    <property type="term" value="P:cellulose catabolic process"/>
    <property type="evidence" value="ECO:0007669"/>
    <property type="project" value="UniProtKB-KW"/>
</dbReference>
<dbReference type="SMART" id="SM00637">
    <property type="entry name" value="CBD_II"/>
    <property type="match status" value="1"/>
</dbReference>